<evidence type="ECO:0000313" key="2">
    <source>
        <dbReference type="EMBL" id="TDP38229.1"/>
    </source>
</evidence>
<comment type="caution">
    <text evidence="2">The sequence shown here is derived from an EMBL/GenBank/DDBJ whole genome shotgun (WGS) entry which is preliminary data.</text>
</comment>
<keyword evidence="3" id="KW-1185">Reference proteome</keyword>
<reference evidence="2 3" key="1">
    <citation type="submission" date="2019-03" db="EMBL/GenBank/DDBJ databases">
        <title>Freshwater and sediment microbial communities from various areas in North America, analyzing microbe dynamics in response to fracking.</title>
        <authorList>
            <person name="Lamendella R."/>
        </authorList>
    </citation>
    <scope>NUCLEOTIDE SEQUENCE [LARGE SCALE GENOMIC DNA]</scope>
    <source>
        <strain evidence="2 3">18_TX</strain>
    </source>
</reference>
<evidence type="ECO:0000259" key="1">
    <source>
        <dbReference type="Pfam" id="PF01636"/>
    </source>
</evidence>
<sequence length="366" mass="42379">MTDAVLDSVLDKASQVRDEEALPVAALDAWLAEHIADELPHERGELKVTQYTGGASNWTYRLDYHGLTLVLRRPPAGTKAKSAHDMGREYRLQKKLRPAFPYVPRMLAHCTDESVIGAEFYVMEHVTGIIPRRRFPRELELSPQQAKQLNTYALDKLIELHHVDLDSTGLRKIAKGEGYTDRQVSGWCGRYEKAKTWNVVGAGPVMRWLKDNKPNSETICLTHNDFRLDNLILNPDDPTDIISILDWELATLGNPLMDLGNALAYWIQADDDKIARATKRQPSDYPGMLTRQQIIDYYCEKTGVDVDDFVFYEVFGMFRLAVIAQQIYYRYHHKQTTNKTFKNFWFLVNYLLWRCRKRIKQHKKAM</sequence>
<proteinExistence type="predicted"/>
<dbReference type="SUPFAM" id="SSF56112">
    <property type="entry name" value="Protein kinase-like (PK-like)"/>
    <property type="match status" value="1"/>
</dbReference>
<dbReference type="AlphaFoldDB" id="A0A4R6PN22"/>
<dbReference type="PANTHER" id="PTHR47829:SF1">
    <property type="entry name" value="HAD FAMILY PHOSPHATASE"/>
    <property type="match status" value="1"/>
</dbReference>
<dbReference type="Gene3D" id="3.30.200.20">
    <property type="entry name" value="Phosphorylase Kinase, domain 1"/>
    <property type="match status" value="1"/>
</dbReference>
<dbReference type="Pfam" id="PF01636">
    <property type="entry name" value="APH"/>
    <property type="match status" value="1"/>
</dbReference>
<dbReference type="Gene3D" id="3.90.1200.10">
    <property type="match status" value="1"/>
</dbReference>
<dbReference type="InterPro" id="IPR052898">
    <property type="entry name" value="ACAD10-like"/>
</dbReference>
<dbReference type="GO" id="GO:0016301">
    <property type="term" value="F:kinase activity"/>
    <property type="evidence" value="ECO:0007669"/>
    <property type="project" value="UniProtKB-KW"/>
</dbReference>
<accession>A0A4R6PN22</accession>
<dbReference type="EMBL" id="SNXI01000005">
    <property type="protein sequence ID" value="TDP38229.1"/>
    <property type="molecule type" value="Genomic_DNA"/>
</dbReference>
<organism evidence="2 3">
    <name type="scientific">Idiomarina aquatica</name>
    <dbReference type="NCBI Taxonomy" id="1327752"/>
    <lineage>
        <taxon>Bacteria</taxon>
        <taxon>Pseudomonadati</taxon>
        <taxon>Pseudomonadota</taxon>
        <taxon>Gammaproteobacteria</taxon>
        <taxon>Alteromonadales</taxon>
        <taxon>Idiomarinaceae</taxon>
        <taxon>Idiomarina</taxon>
    </lineage>
</organism>
<dbReference type="Proteomes" id="UP000295531">
    <property type="component" value="Unassembled WGS sequence"/>
</dbReference>
<name>A0A4R6PN22_9GAMM</name>
<dbReference type="OrthoDB" id="3806873at2"/>
<evidence type="ECO:0000313" key="3">
    <source>
        <dbReference type="Proteomes" id="UP000295531"/>
    </source>
</evidence>
<dbReference type="InterPro" id="IPR002575">
    <property type="entry name" value="Aminoglycoside_PTrfase"/>
</dbReference>
<dbReference type="RefSeq" id="WP_133539275.1">
    <property type="nucleotide sequence ID" value="NZ_SNXI01000005.1"/>
</dbReference>
<protein>
    <submittedName>
        <fullName evidence="2">Aminoglycoside phosphotransferase (APT) family kinase protein</fullName>
    </submittedName>
</protein>
<gene>
    <name evidence="2" type="ORF">DEU29_10581</name>
</gene>
<feature type="domain" description="Aminoglycoside phosphotransferase" evidence="1">
    <location>
        <begin position="48"/>
        <end position="286"/>
    </location>
</feature>
<dbReference type="InterPro" id="IPR041726">
    <property type="entry name" value="ACAD10_11_N"/>
</dbReference>
<keyword evidence="2" id="KW-0418">Kinase</keyword>
<keyword evidence="2" id="KW-0808">Transferase</keyword>
<dbReference type="PANTHER" id="PTHR47829">
    <property type="entry name" value="HYDROLASE, PUTATIVE (AFU_ORTHOLOGUE AFUA_1G12880)-RELATED"/>
    <property type="match status" value="1"/>
</dbReference>
<dbReference type="InterPro" id="IPR011009">
    <property type="entry name" value="Kinase-like_dom_sf"/>
</dbReference>
<dbReference type="CDD" id="cd05154">
    <property type="entry name" value="ACAD10_11_N-like"/>
    <property type="match status" value="1"/>
</dbReference>